<sequence>MRFFVQALCFLHRKNSDRSAILDFHPFPWRPANVPKIKTPQAQPNPCPPFKLNLLSARKYGTPTTRVRVTTPNTARQRATMSLETSLSLFVIPPASYRPEISPLCSAANIDLNWEIISEESPAPSNTAQVKLTGAGPGAVMIRSATTATRLF</sequence>
<gene>
    <name evidence="1" type="ORF">SAMN04490201_3351</name>
</gene>
<dbReference type="Proteomes" id="UP000182058">
    <property type="component" value="Chromosome I"/>
</dbReference>
<reference evidence="1 2" key="1">
    <citation type="submission" date="2016-10" db="EMBL/GenBank/DDBJ databases">
        <authorList>
            <person name="Varghese N."/>
            <person name="Submissions S."/>
        </authorList>
    </citation>
    <scope>NUCLEOTIDE SEQUENCE [LARGE SCALE GENOMIC DNA]</scope>
    <source>
        <strain evidence="1 2">BS3667</strain>
    </source>
</reference>
<protein>
    <submittedName>
        <fullName evidence="1">Uncharacterized protein</fullName>
    </submittedName>
</protein>
<evidence type="ECO:0000313" key="2">
    <source>
        <dbReference type="Proteomes" id="UP000182058"/>
    </source>
</evidence>
<organism evidence="1 2">
    <name type="scientific">Pseudomonas psychrophila</name>
    <dbReference type="NCBI Taxonomy" id="122355"/>
    <lineage>
        <taxon>Bacteria</taxon>
        <taxon>Pseudomonadati</taxon>
        <taxon>Pseudomonadota</taxon>
        <taxon>Gammaproteobacteria</taxon>
        <taxon>Pseudomonadales</taxon>
        <taxon>Pseudomonadaceae</taxon>
        <taxon>Pseudomonas</taxon>
    </lineage>
</organism>
<keyword evidence="2" id="KW-1185">Reference proteome</keyword>
<name>A0ABY0VYH9_9PSED</name>
<accession>A0ABY0VYH9</accession>
<evidence type="ECO:0000313" key="1">
    <source>
        <dbReference type="EMBL" id="SDU63735.1"/>
    </source>
</evidence>
<proteinExistence type="predicted"/>
<dbReference type="EMBL" id="LT629795">
    <property type="protein sequence ID" value="SDU63735.1"/>
    <property type="molecule type" value="Genomic_DNA"/>
</dbReference>